<sequence length="93" mass="10449">MMRPERSKQNNGIKLKPKGNSDGETMSGLILTNMDILRMIDAGRDTDNDNWTDVSDVLFPVVEDLPPLVECELTDKGGRARLTSEGYRHMRGK</sequence>
<reference evidence="2" key="1">
    <citation type="journal article" date="2014" name="Front. Microbiol.">
        <title>High frequency of phylogenetically diverse reductive dehalogenase-homologous genes in deep subseafloor sedimentary metagenomes.</title>
        <authorList>
            <person name="Kawai M."/>
            <person name="Futagami T."/>
            <person name="Toyoda A."/>
            <person name="Takaki Y."/>
            <person name="Nishi S."/>
            <person name="Hori S."/>
            <person name="Arai W."/>
            <person name="Tsubouchi T."/>
            <person name="Morono Y."/>
            <person name="Uchiyama I."/>
            <person name="Ito T."/>
            <person name="Fujiyama A."/>
            <person name="Inagaki F."/>
            <person name="Takami H."/>
        </authorList>
    </citation>
    <scope>NUCLEOTIDE SEQUENCE</scope>
    <source>
        <strain evidence="2">Expedition CK06-06</strain>
    </source>
</reference>
<protein>
    <submittedName>
        <fullName evidence="2">Uncharacterized protein</fullName>
    </submittedName>
</protein>
<feature type="region of interest" description="Disordered" evidence="1">
    <location>
        <begin position="1"/>
        <end position="26"/>
    </location>
</feature>
<name>X0VQD2_9ZZZZ</name>
<evidence type="ECO:0000256" key="1">
    <source>
        <dbReference type="SAM" id="MobiDB-lite"/>
    </source>
</evidence>
<dbReference type="EMBL" id="BARS01025318">
    <property type="protein sequence ID" value="GAG02776.1"/>
    <property type="molecule type" value="Genomic_DNA"/>
</dbReference>
<accession>X0VQD2</accession>
<dbReference type="AlphaFoldDB" id="X0VQD2"/>
<evidence type="ECO:0000313" key="2">
    <source>
        <dbReference type="EMBL" id="GAG02776.1"/>
    </source>
</evidence>
<proteinExistence type="predicted"/>
<organism evidence="2">
    <name type="scientific">marine sediment metagenome</name>
    <dbReference type="NCBI Taxonomy" id="412755"/>
    <lineage>
        <taxon>unclassified sequences</taxon>
        <taxon>metagenomes</taxon>
        <taxon>ecological metagenomes</taxon>
    </lineage>
</organism>
<comment type="caution">
    <text evidence="2">The sequence shown here is derived from an EMBL/GenBank/DDBJ whole genome shotgun (WGS) entry which is preliminary data.</text>
</comment>
<gene>
    <name evidence="2" type="ORF">S01H1_40030</name>
</gene>